<keyword evidence="1 5" id="KW-0963">Cytoplasm</keyword>
<feature type="region of interest" description="Disordered" evidence="6">
    <location>
        <begin position="1"/>
        <end position="25"/>
    </location>
</feature>
<dbReference type="RefSeq" id="WP_064041047.1">
    <property type="nucleotide sequence ID" value="NZ_LUUJ01000087.1"/>
</dbReference>
<evidence type="ECO:0000313" key="8">
    <source>
        <dbReference type="Proteomes" id="UP000077857"/>
    </source>
</evidence>
<evidence type="ECO:0000313" key="7">
    <source>
        <dbReference type="EMBL" id="OAI14580.1"/>
    </source>
</evidence>
<reference evidence="7 8" key="1">
    <citation type="submission" date="2016-03" db="EMBL/GenBank/DDBJ databases">
        <authorList>
            <person name="Ploux O."/>
        </authorList>
    </citation>
    <scope>NUCLEOTIDE SEQUENCE [LARGE SCALE GENOMIC DNA]</scope>
    <source>
        <strain evidence="7 8">R-45378</strain>
    </source>
</reference>
<dbReference type="InterPro" id="IPR023153">
    <property type="entry name" value="DarP_sf"/>
</dbReference>
<dbReference type="AlphaFoldDB" id="A0A177NC12"/>
<dbReference type="Gene3D" id="1.10.60.30">
    <property type="entry name" value="PSPTO4464-like domains"/>
    <property type="match status" value="2"/>
</dbReference>
<sequence length="220" mass="25230">MKHEDYDDAEFEDEDDFEDDGYDDRTQFAYDDEAEEEDEVEYYAVRPNKTRIKKEIAAIFAMAEEISALAPAHIAEFELPENIEKALCDAGKMGRNAAKKRLLKYITGQMRELDVDAIREKLARLKNRSAHGVREHHQAERWRDQLLGEAGNAALTQLVSEFPEADTQHLRQLQRNALKEAKEAKPPKSARLLYKYLKQLISDTGHSAATDEAEPEHDLD</sequence>
<dbReference type="GO" id="GO:0043022">
    <property type="term" value="F:ribosome binding"/>
    <property type="evidence" value="ECO:0007669"/>
    <property type="project" value="UniProtKB-UniRule"/>
</dbReference>
<name>A0A177NC12_9GAMM</name>
<dbReference type="NCBIfam" id="NF003593">
    <property type="entry name" value="PRK05255.1-1"/>
    <property type="match status" value="1"/>
</dbReference>
<evidence type="ECO:0000256" key="6">
    <source>
        <dbReference type="SAM" id="MobiDB-lite"/>
    </source>
</evidence>
<keyword evidence="3 5" id="KW-0699">rRNA-binding</keyword>
<gene>
    <name evidence="5" type="primary">darP</name>
    <name evidence="7" type="ORF">A1507_14900</name>
</gene>
<keyword evidence="4 5" id="KW-0694">RNA-binding</keyword>
<evidence type="ECO:0000256" key="4">
    <source>
        <dbReference type="ARBA" id="ARBA00022884"/>
    </source>
</evidence>
<dbReference type="GO" id="GO:0005829">
    <property type="term" value="C:cytosol"/>
    <property type="evidence" value="ECO:0007669"/>
    <property type="project" value="TreeGrafter"/>
</dbReference>
<comment type="function">
    <text evidence="5">Member of a network of 50S ribosomal subunit biogenesis factors which assembles along the 30S-50S interface, preventing incorrect 23S rRNA structures from forming. Promotes peptidyl transferase center (PTC) maturation.</text>
</comment>
<comment type="caution">
    <text evidence="7">The sequence shown here is derived from an EMBL/GenBank/DDBJ whole genome shotgun (WGS) entry which is preliminary data.</text>
</comment>
<dbReference type="GO" id="GO:0019843">
    <property type="term" value="F:rRNA binding"/>
    <property type="evidence" value="ECO:0007669"/>
    <property type="project" value="UniProtKB-UniRule"/>
</dbReference>
<comment type="similarity">
    <text evidence="5">Belongs to the DarP family.</text>
</comment>
<dbReference type="OrthoDB" id="5293604at2"/>
<dbReference type="Proteomes" id="UP000077857">
    <property type="component" value="Unassembled WGS sequence"/>
</dbReference>
<evidence type="ECO:0000256" key="5">
    <source>
        <dbReference type="HAMAP-Rule" id="MF_00765"/>
    </source>
</evidence>
<dbReference type="HAMAP" id="MF_00765">
    <property type="entry name" value="DarP"/>
    <property type="match status" value="1"/>
</dbReference>
<keyword evidence="2 5" id="KW-0690">Ribosome biogenesis</keyword>
<dbReference type="SUPFAM" id="SSF158710">
    <property type="entry name" value="PSPTO4464-like"/>
    <property type="match status" value="1"/>
</dbReference>
<organism evidence="7 8">
    <name type="scientific">Methylomonas koyamae</name>
    <dbReference type="NCBI Taxonomy" id="702114"/>
    <lineage>
        <taxon>Bacteria</taxon>
        <taxon>Pseudomonadati</taxon>
        <taxon>Pseudomonadota</taxon>
        <taxon>Gammaproteobacteria</taxon>
        <taxon>Methylococcales</taxon>
        <taxon>Methylococcaceae</taxon>
        <taxon>Methylomonas</taxon>
    </lineage>
</organism>
<feature type="compositionally biased region" description="Acidic residues" evidence="6">
    <location>
        <begin position="1"/>
        <end position="22"/>
    </location>
</feature>
<evidence type="ECO:0000256" key="2">
    <source>
        <dbReference type="ARBA" id="ARBA00022517"/>
    </source>
</evidence>
<dbReference type="InterPro" id="IPR006839">
    <property type="entry name" value="DarP"/>
</dbReference>
<evidence type="ECO:0000256" key="1">
    <source>
        <dbReference type="ARBA" id="ARBA00022490"/>
    </source>
</evidence>
<dbReference type="GO" id="GO:1902626">
    <property type="term" value="P:assembly of large subunit precursor of preribosome"/>
    <property type="evidence" value="ECO:0007669"/>
    <property type="project" value="UniProtKB-UniRule"/>
</dbReference>
<protein>
    <recommendedName>
        <fullName evidence="5">Dual-action ribosomal maturation protein DarP</fullName>
    </recommendedName>
    <alternativeName>
        <fullName evidence="5">Large ribosomal subunit assembly factor DarP</fullName>
    </alternativeName>
</protein>
<dbReference type="EMBL" id="LUUJ01000087">
    <property type="protein sequence ID" value="OAI14580.1"/>
    <property type="molecule type" value="Genomic_DNA"/>
</dbReference>
<proteinExistence type="inferred from homology"/>
<dbReference type="CDD" id="cd16331">
    <property type="entry name" value="YjgA-like"/>
    <property type="match status" value="1"/>
</dbReference>
<comment type="subcellular location">
    <subcellularLocation>
        <location evidence="5">Cytoplasm</location>
    </subcellularLocation>
    <text evidence="5">Associates with late stage pre-50S ribosomal subunits.</text>
</comment>
<dbReference type="Pfam" id="PF04751">
    <property type="entry name" value="DarP"/>
    <property type="match status" value="1"/>
</dbReference>
<dbReference type="PANTHER" id="PTHR38101:SF1">
    <property type="entry name" value="UPF0307 PROTEIN YJGA"/>
    <property type="match status" value="1"/>
</dbReference>
<evidence type="ECO:0000256" key="3">
    <source>
        <dbReference type="ARBA" id="ARBA00022730"/>
    </source>
</evidence>
<dbReference type="PANTHER" id="PTHR38101">
    <property type="entry name" value="UPF0307 PROTEIN YJGA"/>
    <property type="match status" value="1"/>
</dbReference>
<accession>A0A177NC12</accession>